<dbReference type="Pfam" id="PF00475">
    <property type="entry name" value="IGPD"/>
    <property type="match status" value="1"/>
</dbReference>
<dbReference type="CDD" id="cd07914">
    <property type="entry name" value="IGPD"/>
    <property type="match status" value="1"/>
</dbReference>
<gene>
    <name evidence="6 9" type="primary">hisB</name>
    <name evidence="9" type="ORF">F4162_04385</name>
</gene>
<reference evidence="9" key="1">
    <citation type="submission" date="2019-09" db="EMBL/GenBank/DDBJ databases">
        <title>Characterisation of the sponge microbiome using genome-centric metagenomics.</title>
        <authorList>
            <person name="Engelberts J.P."/>
            <person name="Robbins S.J."/>
            <person name="De Goeij J.M."/>
            <person name="Aranda M."/>
            <person name="Bell S.C."/>
            <person name="Webster N.S."/>
        </authorList>
    </citation>
    <scope>NUCLEOTIDE SEQUENCE</scope>
    <source>
        <strain evidence="9">SB0676_bin_10</strain>
    </source>
</reference>
<evidence type="ECO:0000313" key="9">
    <source>
        <dbReference type="EMBL" id="MYG38234.1"/>
    </source>
</evidence>
<dbReference type="InterPro" id="IPR038494">
    <property type="entry name" value="IGPD_sf"/>
</dbReference>
<comment type="caution">
    <text evidence="9">The sequence shown here is derived from an EMBL/GenBank/DDBJ whole genome shotgun (WGS) entry which is preliminary data.</text>
</comment>
<feature type="region of interest" description="Disordered" evidence="8">
    <location>
        <begin position="198"/>
        <end position="219"/>
    </location>
</feature>
<sequence>MAAIPQSAPSAINADHDGRTGSVERVTRETQVRLRLNLDGTGCGQVETTIPFLDHMLMQLVSHGLFDLQVQAHGDTEIDDHHTNEDVGISLGQALGQALGDRRGIYRFGHFLAPLDEALVQVALDCSGRPHLEFDLQLRSERIGRYDTQLVREFFVAVVNNSGLTLHIRQLHGRNDHHIVEACFKAFARALRMATEVDPRRSGQVPSSKGVLEQAGGGG</sequence>
<organism evidence="9">
    <name type="scientific">Synechococcus sp. SB0676_bin_10</name>
    <dbReference type="NCBI Taxonomy" id="2604869"/>
    <lineage>
        <taxon>Bacteria</taxon>
        <taxon>Bacillati</taxon>
        <taxon>Cyanobacteriota</taxon>
        <taxon>Cyanophyceae</taxon>
        <taxon>Synechococcales</taxon>
        <taxon>Synechococcaceae</taxon>
        <taxon>Synechococcus</taxon>
    </lineage>
</organism>
<dbReference type="PROSITE" id="PS00955">
    <property type="entry name" value="IGP_DEHYDRATASE_2"/>
    <property type="match status" value="1"/>
</dbReference>
<dbReference type="FunFam" id="3.30.230.40:FF:000002">
    <property type="entry name" value="Imidazoleglycerol-phosphate dehydratase"/>
    <property type="match status" value="1"/>
</dbReference>
<dbReference type="GO" id="GO:0004424">
    <property type="term" value="F:imidazoleglycerol-phosphate dehydratase activity"/>
    <property type="evidence" value="ECO:0007669"/>
    <property type="project" value="UniProtKB-UniRule"/>
</dbReference>
<keyword evidence="3 6" id="KW-0028">Amino-acid biosynthesis</keyword>
<protein>
    <recommendedName>
        <fullName evidence="6 7">Imidazoleglycerol-phosphate dehydratase</fullName>
        <shortName evidence="6">IGPD</shortName>
        <ecNumber evidence="6 7">4.2.1.19</ecNumber>
    </recommendedName>
</protein>
<keyword evidence="4 6" id="KW-0368">Histidine biosynthesis</keyword>
<dbReference type="InterPro" id="IPR020568">
    <property type="entry name" value="Ribosomal_Su5_D2-typ_SF"/>
</dbReference>
<evidence type="ECO:0000256" key="8">
    <source>
        <dbReference type="SAM" id="MobiDB-lite"/>
    </source>
</evidence>
<dbReference type="InterPro" id="IPR020565">
    <property type="entry name" value="ImidazoleglycerP_deHydtase_CS"/>
</dbReference>
<dbReference type="GO" id="GO:0005737">
    <property type="term" value="C:cytoplasm"/>
    <property type="evidence" value="ECO:0007669"/>
    <property type="project" value="UniProtKB-SubCell"/>
</dbReference>
<dbReference type="SUPFAM" id="SSF54211">
    <property type="entry name" value="Ribosomal protein S5 domain 2-like"/>
    <property type="match status" value="2"/>
</dbReference>
<feature type="region of interest" description="Disordered" evidence="8">
    <location>
        <begin position="1"/>
        <end position="26"/>
    </location>
</feature>
<evidence type="ECO:0000256" key="3">
    <source>
        <dbReference type="ARBA" id="ARBA00022605"/>
    </source>
</evidence>
<dbReference type="InterPro" id="IPR000807">
    <property type="entry name" value="ImidazoleglycerolP_deHydtase"/>
</dbReference>
<dbReference type="GO" id="GO:0000105">
    <property type="term" value="P:L-histidine biosynthetic process"/>
    <property type="evidence" value="ECO:0007669"/>
    <property type="project" value="UniProtKB-UniRule"/>
</dbReference>
<comment type="catalytic activity">
    <reaction evidence="6 7">
        <text>D-erythro-1-(imidazol-4-yl)glycerol 3-phosphate = 3-(imidazol-4-yl)-2-oxopropyl phosphate + H2O</text>
        <dbReference type="Rhea" id="RHEA:11040"/>
        <dbReference type="ChEBI" id="CHEBI:15377"/>
        <dbReference type="ChEBI" id="CHEBI:57766"/>
        <dbReference type="ChEBI" id="CHEBI:58278"/>
        <dbReference type="EC" id="4.2.1.19"/>
    </reaction>
</comment>
<dbReference type="NCBIfam" id="NF002114">
    <property type="entry name" value="PRK00951.2-4"/>
    <property type="match status" value="1"/>
</dbReference>
<dbReference type="PANTHER" id="PTHR23133:SF2">
    <property type="entry name" value="IMIDAZOLEGLYCEROL-PHOSPHATE DEHYDRATASE"/>
    <property type="match status" value="1"/>
</dbReference>
<evidence type="ECO:0000256" key="2">
    <source>
        <dbReference type="ARBA" id="ARBA00022490"/>
    </source>
</evidence>
<dbReference type="EC" id="4.2.1.19" evidence="6 7"/>
<comment type="similarity">
    <text evidence="6 7">Belongs to the imidazoleglycerol-phosphate dehydratase family.</text>
</comment>
<evidence type="ECO:0000256" key="6">
    <source>
        <dbReference type="HAMAP-Rule" id="MF_00076"/>
    </source>
</evidence>
<dbReference type="NCBIfam" id="NF002108">
    <property type="entry name" value="PRK00951.1-3"/>
    <property type="match status" value="1"/>
</dbReference>
<dbReference type="NCBIfam" id="NF002111">
    <property type="entry name" value="PRK00951.2-1"/>
    <property type="match status" value="1"/>
</dbReference>
<evidence type="ECO:0000256" key="7">
    <source>
        <dbReference type="RuleBase" id="RU000599"/>
    </source>
</evidence>
<dbReference type="AlphaFoldDB" id="A0A6B1FAG9"/>
<dbReference type="PROSITE" id="PS00954">
    <property type="entry name" value="IGP_DEHYDRATASE_1"/>
    <property type="match status" value="1"/>
</dbReference>
<evidence type="ECO:0000256" key="4">
    <source>
        <dbReference type="ARBA" id="ARBA00023102"/>
    </source>
</evidence>
<dbReference type="EMBL" id="VYDO01000140">
    <property type="protein sequence ID" value="MYG38234.1"/>
    <property type="molecule type" value="Genomic_DNA"/>
</dbReference>
<accession>A0A6B1FAG9</accession>
<evidence type="ECO:0000256" key="1">
    <source>
        <dbReference type="ARBA" id="ARBA00005047"/>
    </source>
</evidence>
<dbReference type="HAMAP" id="MF_00076">
    <property type="entry name" value="HisB"/>
    <property type="match status" value="1"/>
</dbReference>
<dbReference type="UniPathway" id="UPA00031">
    <property type="reaction ID" value="UER00011"/>
</dbReference>
<comment type="pathway">
    <text evidence="1 6 7">Amino-acid biosynthesis; L-histidine biosynthesis; L-histidine from 5-phospho-alpha-D-ribose 1-diphosphate: step 6/9.</text>
</comment>
<proteinExistence type="inferred from homology"/>
<dbReference type="Gene3D" id="3.30.230.40">
    <property type="entry name" value="Imidazole glycerol phosphate dehydratase, domain 1"/>
    <property type="match status" value="2"/>
</dbReference>
<keyword evidence="2 6" id="KW-0963">Cytoplasm</keyword>
<name>A0A6B1FAG9_9SYNE</name>
<comment type="subcellular location">
    <subcellularLocation>
        <location evidence="6 7">Cytoplasm</location>
    </subcellularLocation>
</comment>
<keyword evidence="5 6" id="KW-0456">Lyase</keyword>
<dbReference type="PANTHER" id="PTHR23133">
    <property type="entry name" value="IMIDAZOLEGLYCEROL-PHOSPHATE DEHYDRATASE HIS7"/>
    <property type="match status" value="1"/>
</dbReference>
<evidence type="ECO:0000256" key="5">
    <source>
        <dbReference type="ARBA" id="ARBA00023239"/>
    </source>
</evidence>
<dbReference type="FunFam" id="3.30.230.40:FF:000003">
    <property type="entry name" value="Imidazoleglycerol-phosphate dehydratase HisB"/>
    <property type="match status" value="1"/>
</dbReference>